<evidence type="ECO:0000313" key="8">
    <source>
        <dbReference type="Proteomes" id="UP000036987"/>
    </source>
</evidence>
<evidence type="ECO:0000256" key="5">
    <source>
        <dbReference type="ARBA" id="ARBA00022777"/>
    </source>
</evidence>
<evidence type="ECO:0000256" key="6">
    <source>
        <dbReference type="RuleBase" id="RU003330"/>
    </source>
</evidence>
<evidence type="ECO:0000256" key="1">
    <source>
        <dbReference type="ARBA" id="ARBA00007220"/>
    </source>
</evidence>
<evidence type="ECO:0000256" key="4">
    <source>
        <dbReference type="ARBA" id="ARBA00022741"/>
    </source>
</evidence>
<comment type="similarity">
    <text evidence="1 6">Belongs to the adenylate kinase family.</text>
</comment>
<dbReference type="GO" id="GO:0005737">
    <property type="term" value="C:cytoplasm"/>
    <property type="evidence" value="ECO:0000318"/>
    <property type="project" value="GO_Central"/>
</dbReference>
<dbReference type="Gene3D" id="3.40.50.300">
    <property type="entry name" value="P-loop containing nucleotide triphosphate hydrolases"/>
    <property type="match status" value="1"/>
</dbReference>
<protein>
    <recommendedName>
        <fullName evidence="2">adenylate kinase</fullName>
        <ecNumber evidence="2">2.7.4.3</ecNumber>
    </recommendedName>
</protein>
<evidence type="ECO:0000256" key="2">
    <source>
        <dbReference type="ARBA" id="ARBA00012955"/>
    </source>
</evidence>
<evidence type="ECO:0000256" key="3">
    <source>
        <dbReference type="ARBA" id="ARBA00022679"/>
    </source>
</evidence>
<dbReference type="InterPro" id="IPR027417">
    <property type="entry name" value="P-loop_NTPase"/>
</dbReference>
<dbReference type="EC" id="2.7.4.3" evidence="2"/>
<dbReference type="Proteomes" id="UP000036987">
    <property type="component" value="Unassembled WGS sequence"/>
</dbReference>
<gene>
    <name evidence="7" type="ORF">ZOSMA_69G00960</name>
</gene>
<keyword evidence="4" id="KW-0547">Nucleotide-binding</keyword>
<dbReference type="STRING" id="29655.A0A0K9NS24"/>
<keyword evidence="3 6" id="KW-0808">Transferase</keyword>
<name>A0A0K9NS24_ZOSMR</name>
<dbReference type="GO" id="GO:0005524">
    <property type="term" value="F:ATP binding"/>
    <property type="evidence" value="ECO:0007669"/>
    <property type="project" value="InterPro"/>
</dbReference>
<keyword evidence="8" id="KW-1185">Reference proteome</keyword>
<dbReference type="OrthoDB" id="439792at2759"/>
<comment type="caution">
    <text evidence="7">The sequence shown here is derived from an EMBL/GenBank/DDBJ whole genome shotgun (WGS) entry which is preliminary data.</text>
</comment>
<dbReference type="CDD" id="cd01428">
    <property type="entry name" value="ADK"/>
    <property type="match status" value="1"/>
</dbReference>
<keyword evidence="5 6" id="KW-0418">Kinase</keyword>
<dbReference type="GO" id="GO:0004017">
    <property type="term" value="F:AMP kinase activity"/>
    <property type="evidence" value="ECO:0000318"/>
    <property type="project" value="GO_Central"/>
</dbReference>
<dbReference type="OMA" id="YTWHSQV"/>
<evidence type="ECO:0000313" key="7">
    <source>
        <dbReference type="EMBL" id="KMZ59398.1"/>
    </source>
</evidence>
<dbReference type="GO" id="GO:0005739">
    <property type="term" value="C:mitochondrion"/>
    <property type="evidence" value="ECO:0000318"/>
    <property type="project" value="GO_Central"/>
</dbReference>
<dbReference type="EMBL" id="LFYR01001802">
    <property type="protein sequence ID" value="KMZ59398.1"/>
    <property type="molecule type" value="Genomic_DNA"/>
</dbReference>
<dbReference type="InterPro" id="IPR000850">
    <property type="entry name" value="Adenylat/UMP-CMP_kin"/>
</dbReference>
<dbReference type="Pfam" id="PF00406">
    <property type="entry name" value="ADK"/>
    <property type="match status" value="1"/>
</dbReference>
<organism evidence="7 8">
    <name type="scientific">Zostera marina</name>
    <name type="common">Eelgrass</name>
    <dbReference type="NCBI Taxonomy" id="29655"/>
    <lineage>
        <taxon>Eukaryota</taxon>
        <taxon>Viridiplantae</taxon>
        <taxon>Streptophyta</taxon>
        <taxon>Embryophyta</taxon>
        <taxon>Tracheophyta</taxon>
        <taxon>Spermatophyta</taxon>
        <taxon>Magnoliopsida</taxon>
        <taxon>Liliopsida</taxon>
        <taxon>Zosteraceae</taxon>
        <taxon>Zostera</taxon>
    </lineage>
</organism>
<dbReference type="SUPFAM" id="SSF52540">
    <property type="entry name" value="P-loop containing nucleoside triphosphate hydrolases"/>
    <property type="match status" value="1"/>
</dbReference>
<reference evidence="8" key="1">
    <citation type="journal article" date="2016" name="Nature">
        <title>The genome of the seagrass Zostera marina reveals angiosperm adaptation to the sea.</title>
        <authorList>
            <person name="Olsen J.L."/>
            <person name="Rouze P."/>
            <person name="Verhelst B."/>
            <person name="Lin Y.-C."/>
            <person name="Bayer T."/>
            <person name="Collen J."/>
            <person name="Dattolo E."/>
            <person name="De Paoli E."/>
            <person name="Dittami S."/>
            <person name="Maumus F."/>
            <person name="Michel G."/>
            <person name="Kersting A."/>
            <person name="Lauritano C."/>
            <person name="Lohaus R."/>
            <person name="Toepel M."/>
            <person name="Tonon T."/>
            <person name="Vanneste K."/>
            <person name="Amirebrahimi M."/>
            <person name="Brakel J."/>
            <person name="Bostroem C."/>
            <person name="Chovatia M."/>
            <person name="Grimwood J."/>
            <person name="Jenkins J.W."/>
            <person name="Jueterbock A."/>
            <person name="Mraz A."/>
            <person name="Stam W.T."/>
            <person name="Tice H."/>
            <person name="Bornberg-Bauer E."/>
            <person name="Green P.J."/>
            <person name="Pearson G.A."/>
            <person name="Procaccini G."/>
            <person name="Duarte C.M."/>
            <person name="Schmutz J."/>
            <person name="Reusch T.B.H."/>
            <person name="Van de Peer Y."/>
        </authorList>
    </citation>
    <scope>NUCLEOTIDE SEQUENCE [LARGE SCALE GENOMIC DNA]</scope>
    <source>
        <strain evidence="8">cv. Finnish</strain>
    </source>
</reference>
<proteinExistence type="inferred from homology"/>
<accession>A0A0K9NS24</accession>
<dbReference type="AlphaFoldDB" id="A0A0K9NS24"/>
<dbReference type="PANTHER" id="PTHR23359">
    <property type="entry name" value="NUCLEOTIDE KINASE"/>
    <property type="match status" value="1"/>
</dbReference>
<dbReference type="PRINTS" id="PR00094">
    <property type="entry name" value="ADENYLTKNASE"/>
</dbReference>
<sequence>MAGVNPHHFLRRLASLLPRTPSCRFASTAVQLQYDSDYDEDSDQERHLALADKCGNAEGRDVRWVFIGSPGIQKHVYASRISKLLDVPYISIGSLVRQELHPRSSLYKKIANAVNEGKLVPEDIIFLLLSNRLSEGYHRGESGFILDGMPKTRVQAELLDRISDIDLVLNFTYTDHYFKKDSNDVCSYCGKSCFTTRTQCDQLISTQGTTEGTCLEKPCVYREQSRSLEEYYRKQRKLLDFHVSGGVNETWQGLLSVLDLQQVDALDSSYS</sequence>